<evidence type="ECO:0000256" key="1">
    <source>
        <dbReference type="ARBA" id="ARBA00010688"/>
    </source>
</evidence>
<sequence>MQEYNTKIRFKIFGRTKAFILSLFLKETTMKNNKITTLTINPSLDKSTNFTGLVAEQKIRCGVPRYDAGGGGINVSKAIAKLGGNSTCIFTSGGSTGEMLEQLLEEQKMENTVIKTKNWTRENFIAFENDSKSQYRFGFPGNEFSATEKQQILQSIKSVATDYLVISGSLNEGLETDFYQKIAAIAKQSNIKVVIDTSGEALKKVLETGVYLIKPNIGELAKLIGVDHLEIAEVEKAANKLIENGSTEIVVVSLGADGAILISKDETHLVKAPQVEKKSTVGAGDSMVGGMVWALSQNKTLKEVIEIGVCCGTAATMNDGTQLFKKEDVMRLLEEMQK</sequence>
<dbReference type="SUPFAM" id="SSF53613">
    <property type="entry name" value="Ribokinase-like"/>
    <property type="match status" value="1"/>
</dbReference>
<evidence type="ECO:0000259" key="7">
    <source>
        <dbReference type="Pfam" id="PF00294"/>
    </source>
</evidence>
<dbReference type="InterPro" id="IPR011611">
    <property type="entry name" value="PfkB_dom"/>
</dbReference>
<proteinExistence type="inferred from homology"/>
<dbReference type="InterPro" id="IPR002173">
    <property type="entry name" value="Carboh/pur_kinase_PfkB_CS"/>
</dbReference>
<reference evidence="9" key="1">
    <citation type="submission" date="2016-11" db="EMBL/GenBank/DDBJ databases">
        <authorList>
            <person name="Varghese N."/>
            <person name="Submissions S."/>
        </authorList>
    </citation>
    <scope>NUCLEOTIDE SEQUENCE [LARGE SCALE GENOMIC DNA]</scope>
    <source>
        <strain evidence="9">DSM 17659</strain>
    </source>
</reference>
<dbReference type="PANTHER" id="PTHR46566">
    <property type="entry name" value="1-PHOSPHOFRUCTOKINASE-RELATED"/>
    <property type="match status" value="1"/>
</dbReference>
<keyword evidence="5" id="KW-0067">ATP-binding</keyword>
<dbReference type="InterPro" id="IPR029056">
    <property type="entry name" value="Ribokinase-like"/>
</dbReference>
<dbReference type="NCBIfam" id="TIGR03168">
    <property type="entry name" value="1-PFK"/>
    <property type="match status" value="1"/>
</dbReference>
<protein>
    <submittedName>
        <fullName evidence="8">6-phosphofructokinase 2</fullName>
    </submittedName>
</protein>
<keyword evidence="3" id="KW-0547">Nucleotide-binding</keyword>
<dbReference type="GO" id="GO:0005524">
    <property type="term" value="F:ATP binding"/>
    <property type="evidence" value="ECO:0007669"/>
    <property type="project" value="UniProtKB-KW"/>
</dbReference>
<dbReference type="AlphaFoldDB" id="A0A1M5FWS4"/>
<dbReference type="STRING" id="229205.SAMN05444372_101340"/>
<evidence type="ECO:0000313" key="8">
    <source>
        <dbReference type="EMBL" id="SHF96007.1"/>
    </source>
</evidence>
<name>A0A1M5FWS4_9FLAO</name>
<dbReference type="PIRSF" id="PIRSF000535">
    <property type="entry name" value="1PFK/6PFK/LacC"/>
    <property type="match status" value="1"/>
</dbReference>
<evidence type="ECO:0000313" key="9">
    <source>
        <dbReference type="Proteomes" id="UP000184020"/>
    </source>
</evidence>
<evidence type="ECO:0000256" key="4">
    <source>
        <dbReference type="ARBA" id="ARBA00022777"/>
    </source>
</evidence>
<dbReference type="PROSITE" id="PS00584">
    <property type="entry name" value="PFKB_KINASES_2"/>
    <property type="match status" value="1"/>
</dbReference>
<dbReference type="PANTHER" id="PTHR46566:SF2">
    <property type="entry name" value="ATP-DEPENDENT 6-PHOSPHOFRUCTOKINASE ISOZYME 2"/>
    <property type="match status" value="1"/>
</dbReference>
<organism evidence="8 9">
    <name type="scientific">Flavobacterium micromati</name>
    <dbReference type="NCBI Taxonomy" id="229205"/>
    <lineage>
        <taxon>Bacteria</taxon>
        <taxon>Pseudomonadati</taxon>
        <taxon>Bacteroidota</taxon>
        <taxon>Flavobacteriia</taxon>
        <taxon>Flavobacteriales</taxon>
        <taxon>Flavobacteriaceae</taxon>
        <taxon>Flavobacterium</taxon>
    </lineage>
</organism>
<keyword evidence="4 8" id="KW-0418">Kinase</keyword>
<dbReference type="PROSITE" id="PS00583">
    <property type="entry name" value="PFKB_KINASES_1"/>
    <property type="match status" value="1"/>
</dbReference>
<dbReference type="GO" id="GO:0003872">
    <property type="term" value="F:6-phosphofructokinase activity"/>
    <property type="evidence" value="ECO:0007669"/>
    <property type="project" value="TreeGrafter"/>
</dbReference>
<comment type="similarity">
    <text evidence="1">Belongs to the carbohydrate kinase PfkB family.</text>
</comment>
<keyword evidence="2 6" id="KW-0808">Transferase</keyword>
<dbReference type="Pfam" id="PF00294">
    <property type="entry name" value="PfkB"/>
    <property type="match status" value="1"/>
</dbReference>
<evidence type="ECO:0000256" key="2">
    <source>
        <dbReference type="ARBA" id="ARBA00022679"/>
    </source>
</evidence>
<dbReference type="InterPro" id="IPR017583">
    <property type="entry name" value="Tagatose/fructose_Pkinase"/>
</dbReference>
<accession>A0A1M5FWS4</accession>
<gene>
    <name evidence="8" type="ORF">SAMN05444372_101340</name>
</gene>
<dbReference type="FunFam" id="3.40.1190.20:FF:000001">
    <property type="entry name" value="Phosphofructokinase"/>
    <property type="match status" value="1"/>
</dbReference>
<dbReference type="GO" id="GO:0005829">
    <property type="term" value="C:cytosol"/>
    <property type="evidence" value="ECO:0007669"/>
    <property type="project" value="TreeGrafter"/>
</dbReference>
<evidence type="ECO:0000256" key="3">
    <source>
        <dbReference type="ARBA" id="ARBA00022741"/>
    </source>
</evidence>
<dbReference type="EMBL" id="FQWF01000001">
    <property type="protein sequence ID" value="SHF96007.1"/>
    <property type="molecule type" value="Genomic_DNA"/>
</dbReference>
<dbReference type="CDD" id="cd01164">
    <property type="entry name" value="FruK_PfkB_like"/>
    <property type="match status" value="1"/>
</dbReference>
<evidence type="ECO:0000256" key="5">
    <source>
        <dbReference type="ARBA" id="ARBA00022840"/>
    </source>
</evidence>
<dbReference type="Gene3D" id="3.40.1190.20">
    <property type="match status" value="1"/>
</dbReference>
<dbReference type="Proteomes" id="UP000184020">
    <property type="component" value="Unassembled WGS sequence"/>
</dbReference>
<evidence type="ECO:0000256" key="6">
    <source>
        <dbReference type="PIRNR" id="PIRNR000535"/>
    </source>
</evidence>
<feature type="domain" description="Carbohydrate kinase PfkB" evidence="7">
    <location>
        <begin position="55"/>
        <end position="323"/>
    </location>
</feature>
<keyword evidence="9" id="KW-1185">Reference proteome</keyword>